<organism evidence="4 5">
    <name type="scientific">Cherax quadricarinatus</name>
    <name type="common">Australian red claw crayfish</name>
    <dbReference type="NCBI Taxonomy" id="27406"/>
    <lineage>
        <taxon>Eukaryota</taxon>
        <taxon>Metazoa</taxon>
        <taxon>Ecdysozoa</taxon>
        <taxon>Arthropoda</taxon>
        <taxon>Crustacea</taxon>
        <taxon>Multicrustacea</taxon>
        <taxon>Malacostraca</taxon>
        <taxon>Eumalacostraca</taxon>
        <taxon>Eucarida</taxon>
        <taxon>Decapoda</taxon>
        <taxon>Pleocyemata</taxon>
        <taxon>Astacidea</taxon>
        <taxon>Parastacoidea</taxon>
        <taxon>Parastacidae</taxon>
        <taxon>Cherax</taxon>
    </lineage>
</organism>
<dbReference type="Pfam" id="PF09765">
    <property type="entry name" value="FANCL_d1"/>
    <property type="match status" value="1"/>
</dbReference>
<name>A0AAW0YFV0_CHEQU</name>
<dbReference type="Pfam" id="PF18890">
    <property type="entry name" value="FANCL_d2"/>
    <property type="match status" value="1"/>
</dbReference>
<dbReference type="PANTHER" id="PTHR13206">
    <property type="entry name" value="UBIQUITIN LIGASE PROTEIN PHF9 FANCONI ANEMIA GROUP L PROTEIN"/>
    <property type="match status" value="1"/>
</dbReference>
<accession>A0AAW0YFV0</accession>
<reference evidence="4 5" key="1">
    <citation type="journal article" date="2024" name="BMC Genomics">
        <title>Genome assembly of redclaw crayfish (Cherax quadricarinatus) provides insights into its immune adaptation and hypoxia tolerance.</title>
        <authorList>
            <person name="Liu Z."/>
            <person name="Zheng J."/>
            <person name="Li H."/>
            <person name="Fang K."/>
            <person name="Wang S."/>
            <person name="He J."/>
            <person name="Zhou D."/>
            <person name="Weng S."/>
            <person name="Chi M."/>
            <person name="Gu Z."/>
            <person name="He J."/>
            <person name="Li F."/>
            <person name="Wang M."/>
        </authorList>
    </citation>
    <scope>NUCLEOTIDE SEQUENCE [LARGE SCALE GENOMIC DNA]</scope>
    <source>
        <strain evidence="4">ZL_2023a</strain>
    </source>
</reference>
<dbReference type="InterPro" id="IPR044037">
    <property type="entry name" value="FANCL_d3"/>
</dbReference>
<dbReference type="GO" id="GO:0036297">
    <property type="term" value="P:interstrand cross-link repair"/>
    <property type="evidence" value="ECO:0007669"/>
    <property type="project" value="InterPro"/>
</dbReference>
<feature type="domain" description="FANCL UBC-like" evidence="2">
    <location>
        <begin position="138"/>
        <end position="221"/>
    </location>
</feature>
<dbReference type="GO" id="GO:0043240">
    <property type="term" value="C:Fanconi anaemia nuclear complex"/>
    <property type="evidence" value="ECO:0007669"/>
    <property type="project" value="InterPro"/>
</dbReference>
<feature type="domain" description="FANCL UBC-like" evidence="3">
    <location>
        <begin position="225"/>
        <end position="255"/>
    </location>
</feature>
<gene>
    <name evidence="4" type="ORF">OTU49_014939</name>
</gene>
<evidence type="ECO:0000259" key="3">
    <source>
        <dbReference type="Pfam" id="PF18891"/>
    </source>
</evidence>
<evidence type="ECO:0000259" key="1">
    <source>
        <dbReference type="Pfam" id="PF09765"/>
    </source>
</evidence>
<keyword evidence="5" id="KW-1185">Reference proteome</keyword>
<feature type="non-terminal residue" evidence="4">
    <location>
        <position position="1"/>
    </location>
</feature>
<dbReference type="InterPro" id="IPR043003">
    <property type="entry name" value="FANCL_d3_sf"/>
</dbReference>
<dbReference type="CDD" id="cd23786">
    <property type="entry name" value="ELF_FANCL"/>
    <property type="match status" value="1"/>
</dbReference>
<dbReference type="EMBL" id="JARKIK010000007">
    <property type="protein sequence ID" value="KAK8750649.1"/>
    <property type="molecule type" value="Genomic_DNA"/>
</dbReference>
<dbReference type="CDD" id="cd23831">
    <property type="entry name" value="DRWD-N_FANCL"/>
    <property type="match status" value="1"/>
</dbReference>
<dbReference type="AlphaFoldDB" id="A0AAW0YFV0"/>
<evidence type="ECO:0000313" key="4">
    <source>
        <dbReference type="EMBL" id="KAK8750649.1"/>
    </source>
</evidence>
<dbReference type="InterPro" id="IPR019162">
    <property type="entry name" value="FancL_WD-rpt_cont_dom"/>
</dbReference>
<evidence type="ECO:0000259" key="2">
    <source>
        <dbReference type="Pfam" id="PF18890"/>
    </source>
</evidence>
<dbReference type="InterPro" id="IPR043898">
    <property type="entry name" value="FANCL_d2"/>
</dbReference>
<dbReference type="Pfam" id="PF18891">
    <property type="entry name" value="FANCL_d3"/>
    <property type="match status" value="1"/>
</dbReference>
<dbReference type="PANTHER" id="PTHR13206:SF0">
    <property type="entry name" value="E3 UBIQUITIN-PROTEIN LIGASE FANCL"/>
    <property type="match status" value="1"/>
</dbReference>
<protein>
    <submittedName>
        <fullName evidence="4">Uncharacterized protein</fullName>
    </submittedName>
</protein>
<dbReference type="GO" id="GO:0061630">
    <property type="term" value="F:ubiquitin protein ligase activity"/>
    <property type="evidence" value="ECO:0007669"/>
    <property type="project" value="TreeGrafter"/>
</dbReference>
<dbReference type="Gene3D" id="3.10.110.20">
    <property type="entry name" value="RWD domain-like"/>
    <property type="match status" value="1"/>
</dbReference>
<feature type="non-terminal residue" evidence="4">
    <location>
        <position position="256"/>
    </location>
</feature>
<feature type="domain" description="Fanconi anemia complex subunit FancL WD-repeat containing" evidence="1">
    <location>
        <begin position="29"/>
        <end position="114"/>
    </location>
</feature>
<dbReference type="GO" id="GO:0006513">
    <property type="term" value="P:protein monoubiquitination"/>
    <property type="evidence" value="ECO:0007669"/>
    <property type="project" value="TreeGrafter"/>
</dbReference>
<dbReference type="Proteomes" id="UP001445076">
    <property type="component" value="Unassembled WGS sequence"/>
</dbReference>
<proteinExistence type="predicted"/>
<dbReference type="InterPro" id="IPR026848">
    <property type="entry name" value="Fancl"/>
</dbReference>
<dbReference type="Gene3D" id="3.10.110.10">
    <property type="entry name" value="Ubiquitin Conjugating Enzyme"/>
    <property type="match status" value="1"/>
</dbReference>
<evidence type="ECO:0000313" key="5">
    <source>
        <dbReference type="Proteomes" id="UP001445076"/>
    </source>
</evidence>
<sequence>YFFRSKKCELFLWDVHASEVCVCVMAVSDLCTKFPLLCISVSSGQPHSFSGFISIGDIDYAVYLSTPHFPLLKGLTLSTDAQLSSIIHTCQAQLSEVEKTCSTVLEYLIKFQHICSSSQRREQDVEDLSLLRSSHLRSLLSHLEVVGWSRVTQISPDFTSISLEARDEKGRSHLLQVRIGSGYPQEPPCVEADMPLGLKVSWNSVEGLSCIVSAWEDQLKSLQLFWDVLDELDEMVLVLDPQNPTRRHTTRRILLS</sequence>
<comment type="caution">
    <text evidence="4">The sequence shown here is derived from an EMBL/GenBank/DDBJ whole genome shotgun (WGS) entry which is preliminary data.</text>
</comment>
<dbReference type="InterPro" id="IPR016135">
    <property type="entry name" value="UBQ-conjugating_enzyme/RWD"/>
</dbReference>